<reference evidence="6" key="1">
    <citation type="submission" date="2014-05" db="EMBL/GenBank/DDBJ databases">
        <title>The transcriptome of the halophilic microalga Tetraselmis sp. GSL018 isolated from the Great Salt Lake, Utah.</title>
        <authorList>
            <person name="Jinkerson R.E."/>
            <person name="D'Adamo S."/>
            <person name="Posewitz M.C."/>
        </authorList>
    </citation>
    <scope>NUCLEOTIDE SEQUENCE</scope>
    <source>
        <strain evidence="6">GSL018</strain>
    </source>
</reference>
<dbReference type="GO" id="GO:0005509">
    <property type="term" value="F:calcium ion binding"/>
    <property type="evidence" value="ECO:0007669"/>
    <property type="project" value="InterPro"/>
</dbReference>
<evidence type="ECO:0000313" key="6">
    <source>
        <dbReference type="EMBL" id="JAC67787.1"/>
    </source>
</evidence>
<evidence type="ECO:0000256" key="1">
    <source>
        <dbReference type="ARBA" id="ARBA00000548"/>
    </source>
</evidence>
<evidence type="ECO:0000256" key="2">
    <source>
        <dbReference type="ARBA" id="ARBA00012595"/>
    </source>
</evidence>
<gene>
    <name evidence="6" type="ORF">TSPGSL018_10233</name>
</gene>
<keyword evidence="4" id="KW-0326">Glycosidase</keyword>
<dbReference type="GO" id="GO:0004556">
    <property type="term" value="F:alpha-amylase activity"/>
    <property type="evidence" value="ECO:0007669"/>
    <property type="project" value="UniProtKB-EC"/>
</dbReference>
<dbReference type="GO" id="GO:0005975">
    <property type="term" value="P:carbohydrate metabolic process"/>
    <property type="evidence" value="ECO:0007669"/>
    <property type="project" value="InterPro"/>
</dbReference>
<evidence type="ECO:0000259" key="5">
    <source>
        <dbReference type="Pfam" id="PF07821"/>
    </source>
</evidence>
<evidence type="ECO:0000256" key="3">
    <source>
        <dbReference type="ARBA" id="ARBA00022801"/>
    </source>
</evidence>
<feature type="domain" description="Alpha-amylase C-terminal beta-sheet" evidence="5">
    <location>
        <begin position="1"/>
        <end position="32"/>
    </location>
</feature>
<accession>A0A061R4E8</accession>
<dbReference type="InterPro" id="IPR012850">
    <property type="entry name" value="A-amylase_bs_C"/>
</dbReference>
<protein>
    <recommendedName>
        <fullName evidence="2">alpha-amylase</fullName>
        <ecNumber evidence="2">3.2.1.1</ecNumber>
    </recommendedName>
</protein>
<dbReference type="EC" id="3.2.1.1" evidence="2"/>
<sequence>MKIGHGDWSPNHANLGGEWNAALTGKDFAVWERK</sequence>
<dbReference type="Gene3D" id="2.60.40.1180">
    <property type="entry name" value="Golgi alpha-mannosidase II"/>
    <property type="match status" value="1"/>
</dbReference>
<name>A0A061R4E8_9CHLO</name>
<proteinExistence type="predicted"/>
<evidence type="ECO:0000256" key="4">
    <source>
        <dbReference type="ARBA" id="ARBA00023295"/>
    </source>
</evidence>
<comment type="catalytic activity">
    <reaction evidence="1">
        <text>Endohydrolysis of (1-&gt;4)-alpha-D-glucosidic linkages in polysaccharides containing three or more (1-&gt;4)-alpha-linked D-glucose units.</text>
        <dbReference type="EC" id="3.2.1.1"/>
    </reaction>
</comment>
<dbReference type="InterPro" id="IPR013780">
    <property type="entry name" value="Glyco_hydro_b"/>
</dbReference>
<dbReference type="Pfam" id="PF07821">
    <property type="entry name" value="Alpha-amyl_C2"/>
    <property type="match status" value="1"/>
</dbReference>
<keyword evidence="3" id="KW-0378">Hydrolase</keyword>
<dbReference type="EMBL" id="GBEZ01018674">
    <property type="protein sequence ID" value="JAC67787.1"/>
    <property type="molecule type" value="Transcribed_RNA"/>
</dbReference>
<organism evidence="6">
    <name type="scientific">Tetraselmis sp. GSL018</name>
    <dbReference type="NCBI Taxonomy" id="582737"/>
    <lineage>
        <taxon>Eukaryota</taxon>
        <taxon>Viridiplantae</taxon>
        <taxon>Chlorophyta</taxon>
        <taxon>core chlorophytes</taxon>
        <taxon>Chlorodendrophyceae</taxon>
        <taxon>Chlorodendrales</taxon>
        <taxon>Chlorodendraceae</taxon>
        <taxon>Tetraselmis</taxon>
    </lineage>
</organism>
<dbReference type="SUPFAM" id="SSF51011">
    <property type="entry name" value="Glycosyl hydrolase domain"/>
    <property type="match status" value="1"/>
</dbReference>
<dbReference type="AlphaFoldDB" id="A0A061R4E8"/>